<sequence length="202" mass="23121">MFVRVVTSTLYNASEGEYFKLGIPTVRNWHNIIFLPPSTGKITLICQIVTKNKNFFPLFIDGRAGQFDTPANVYNSIKSEFKSFITAHKDFLERILGSKFKMSYSHLKTGFNFSNTKEISSINVRSLLNDIKNCLPQWTIWNSYNIPSPILIIDEANMFDQLGNSDPTLLKSWMVLNTKQENGFNIVLTSSDSFFFELDCKS</sequence>
<comment type="caution">
    <text evidence="1">The sequence shown here is derived from an EMBL/GenBank/DDBJ whole genome shotgun (WGS) entry which is preliminary data.</text>
</comment>
<dbReference type="VEuPathDB" id="FungiDB:RhiirA1_453117"/>
<reference evidence="1 2" key="2">
    <citation type="submission" date="2017-09" db="EMBL/GenBank/DDBJ databases">
        <title>Extensive intraspecific genome diversity in a model arbuscular mycorrhizal fungus.</title>
        <authorList>
            <person name="Chen E.C."/>
            <person name="Morin E."/>
            <person name="Beaudet D."/>
            <person name="Noel J."/>
            <person name="Ndikumana S."/>
            <person name="Charron P."/>
            <person name="St-Onge C."/>
            <person name="Giorgi J."/>
            <person name="Grigoriev I.V."/>
            <person name="Roux C."/>
            <person name="Martin F.M."/>
            <person name="Corradi N."/>
        </authorList>
    </citation>
    <scope>NUCLEOTIDE SEQUENCE [LARGE SCALE GENOMIC DNA]</scope>
    <source>
        <strain evidence="1 2">A5</strain>
    </source>
</reference>
<reference evidence="1 2" key="1">
    <citation type="submission" date="2016-04" db="EMBL/GenBank/DDBJ databases">
        <title>Genome analyses suggest a sexual origin of heterokaryosis in a supposedly ancient asexual fungus.</title>
        <authorList>
            <person name="Ropars J."/>
            <person name="Sedzielewska K."/>
            <person name="Noel J."/>
            <person name="Charron P."/>
            <person name="Farinelli L."/>
            <person name="Marton T."/>
            <person name="Kruger M."/>
            <person name="Pelin A."/>
            <person name="Brachmann A."/>
            <person name="Corradi N."/>
        </authorList>
    </citation>
    <scope>NUCLEOTIDE SEQUENCE [LARGE SCALE GENOMIC DNA]</scope>
    <source>
        <strain evidence="1 2">A5</strain>
    </source>
</reference>
<evidence type="ECO:0000313" key="2">
    <source>
        <dbReference type="Proteomes" id="UP000232722"/>
    </source>
</evidence>
<proteinExistence type="predicted"/>
<accession>A0A2N0PVT9</accession>
<name>A0A2N0PVT9_9GLOM</name>
<organism evidence="1 2">
    <name type="scientific">Rhizophagus irregularis</name>
    <dbReference type="NCBI Taxonomy" id="588596"/>
    <lineage>
        <taxon>Eukaryota</taxon>
        <taxon>Fungi</taxon>
        <taxon>Fungi incertae sedis</taxon>
        <taxon>Mucoromycota</taxon>
        <taxon>Glomeromycotina</taxon>
        <taxon>Glomeromycetes</taxon>
        <taxon>Glomerales</taxon>
        <taxon>Glomeraceae</taxon>
        <taxon>Rhizophagus</taxon>
    </lineage>
</organism>
<dbReference type="InterPro" id="IPR027417">
    <property type="entry name" value="P-loop_NTPase"/>
</dbReference>
<dbReference type="Gene3D" id="3.40.50.300">
    <property type="entry name" value="P-loop containing nucleotide triphosphate hydrolases"/>
    <property type="match status" value="1"/>
</dbReference>
<dbReference type="AlphaFoldDB" id="A0A2N0PVT9"/>
<protein>
    <recommendedName>
        <fullName evidence="3">ATPase domain-containing protein</fullName>
    </recommendedName>
</protein>
<dbReference type="PANTHER" id="PTHR37096:SF1">
    <property type="entry name" value="AAA+ ATPASE DOMAIN-CONTAINING PROTEIN"/>
    <property type="match status" value="1"/>
</dbReference>
<dbReference type="Proteomes" id="UP000232722">
    <property type="component" value="Unassembled WGS sequence"/>
</dbReference>
<gene>
    <name evidence="1" type="ORF">RhiirA5_413693</name>
</gene>
<dbReference type="EMBL" id="LLXJ01000346">
    <property type="protein sequence ID" value="PKC10957.1"/>
    <property type="molecule type" value="Genomic_DNA"/>
</dbReference>
<evidence type="ECO:0000313" key="1">
    <source>
        <dbReference type="EMBL" id="PKC10957.1"/>
    </source>
</evidence>
<dbReference type="PANTHER" id="PTHR37096">
    <property type="entry name" value="YALI0E33429P"/>
    <property type="match status" value="1"/>
</dbReference>
<evidence type="ECO:0008006" key="3">
    <source>
        <dbReference type="Google" id="ProtNLM"/>
    </source>
</evidence>
<dbReference type="InterPro" id="IPR051667">
    <property type="entry name" value="Archaeal_ATPase_domain"/>
</dbReference>